<feature type="region of interest" description="Disordered" evidence="1">
    <location>
        <begin position="115"/>
        <end position="147"/>
    </location>
</feature>
<evidence type="ECO:0000313" key="3">
    <source>
        <dbReference type="EMBL" id="KAH9638044.1"/>
    </source>
</evidence>
<feature type="domain" description="PiggyBac transposable element-derived protein" evidence="2">
    <location>
        <begin position="191"/>
        <end position="247"/>
    </location>
</feature>
<feature type="compositionally biased region" description="Low complexity" evidence="1">
    <location>
        <begin position="52"/>
        <end position="63"/>
    </location>
</feature>
<reference evidence="3" key="1">
    <citation type="journal article" date="2021" name="G3 (Bethesda)">
        <title>Genome and transcriptome analysis of the beet armyworm Spodoptera exigua reveals targets for pest control. .</title>
        <authorList>
            <person name="Simon S."/>
            <person name="Breeschoten T."/>
            <person name="Jansen H.J."/>
            <person name="Dirks R.P."/>
            <person name="Schranz M.E."/>
            <person name="Ros V.I.D."/>
        </authorList>
    </citation>
    <scope>NUCLEOTIDE SEQUENCE</scope>
    <source>
        <strain evidence="3">TB_SE_WUR_2020</strain>
    </source>
</reference>
<evidence type="ECO:0000313" key="4">
    <source>
        <dbReference type="Proteomes" id="UP000814243"/>
    </source>
</evidence>
<dbReference type="PANTHER" id="PTHR47272">
    <property type="entry name" value="DDE_TNP_1_7 DOMAIN-CONTAINING PROTEIN"/>
    <property type="match status" value="1"/>
</dbReference>
<protein>
    <recommendedName>
        <fullName evidence="2">PiggyBac transposable element-derived protein domain-containing protein</fullName>
    </recommendedName>
</protein>
<name>A0A922SI73_SPOEX</name>
<organism evidence="3 4">
    <name type="scientific">Spodoptera exigua</name>
    <name type="common">Beet armyworm</name>
    <name type="synonym">Noctua fulgens</name>
    <dbReference type="NCBI Taxonomy" id="7107"/>
    <lineage>
        <taxon>Eukaryota</taxon>
        <taxon>Metazoa</taxon>
        <taxon>Ecdysozoa</taxon>
        <taxon>Arthropoda</taxon>
        <taxon>Hexapoda</taxon>
        <taxon>Insecta</taxon>
        <taxon>Pterygota</taxon>
        <taxon>Neoptera</taxon>
        <taxon>Endopterygota</taxon>
        <taxon>Lepidoptera</taxon>
        <taxon>Glossata</taxon>
        <taxon>Ditrysia</taxon>
        <taxon>Noctuoidea</taxon>
        <taxon>Noctuidae</taxon>
        <taxon>Amphipyrinae</taxon>
        <taxon>Spodoptera</taxon>
    </lineage>
</organism>
<proteinExistence type="predicted"/>
<dbReference type="PANTHER" id="PTHR47272:SF1">
    <property type="entry name" value="PIGGYBAC TRANSPOSABLE ELEMENT-DERIVED PROTEIN 3-LIKE"/>
    <property type="match status" value="1"/>
</dbReference>
<feature type="region of interest" description="Disordered" evidence="1">
    <location>
        <begin position="30"/>
        <end position="63"/>
    </location>
</feature>
<evidence type="ECO:0000259" key="2">
    <source>
        <dbReference type="Pfam" id="PF13843"/>
    </source>
</evidence>
<dbReference type="AlphaFoldDB" id="A0A922SI73"/>
<dbReference type="InterPro" id="IPR029526">
    <property type="entry name" value="PGBD"/>
</dbReference>
<sequence>MAAKQQAVRVTRNLKLTRSHKILALVPEKNACSEGSSSSDEETNVYIPPSPDTSDPPSLASSLEGLNLLDSSTESNKEQIDISVDAPLTPIFNEVFPSPTTSNYNILPTLNSIQSLPTPTVEQSSPQPGTSRQQLPLTRSKRKKTTRNAVTKKVAVKKFVLDYHWSKSVFRHSACLEENLYDLHQTDIDTALDYFYYFFSPDIITDIVHNTNLYSVQQLGRSIQLTEDEIKNFLAIQMLMGIVHMPAPIQIIGVKGQDTLSLLILCLSKGINKYVGTFTLLITP</sequence>
<gene>
    <name evidence="3" type="ORF">HF086_014905</name>
</gene>
<dbReference type="EMBL" id="JACEFF010000418">
    <property type="protein sequence ID" value="KAH9638044.1"/>
    <property type="molecule type" value="Genomic_DNA"/>
</dbReference>
<evidence type="ECO:0000256" key="1">
    <source>
        <dbReference type="SAM" id="MobiDB-lite"/>
    </source>
</evidence>
<accession>A0A922SI73</accession>
<feature type="compositionally biased region" description="Polar residues" evidence="1">
    <location>
        <begin position="115"/>
        <end position="137"/>
    </location>
</feature>
<dbReference type="Proteomes" id="UP000814243">
    <property type="component" value="Unassembled WGS sequence"/>
</dbReference>
<dbReference type="Pfam" id="PF13843">
    <property type="entry name" value="DDE_Tnp_1_7"/>
    <property type="match status" value="1"/>
</dbReference>
<comment type="caution">
    <text evidence="3">The sequence shown here is derived from an EMBL/GenBank/DDBJ whole genome shotgun (WGS) entry which is preliminary data.</text>
</comment>